<comment type="caution">
    <text evidence="1">The sequence shown here is derived from an EMBL/GenBank/DDBJ whole genome shotgun (WGS) entry which is preliminary data.</text>
</comment>
<evidence type="ECO:0000313" key="2">
    <source>
        <dbReference type="Proteomes" id="UP001209570"/>
    </source>
</evidence>
<reference evidence="1" key="1">
    <citation type="submission" date="2021-12" db="EMBL/GenBank/DDBJ databases">
        <title>Prjna785345.</title>
        <authorList>
            <person name="Rujirawat T."/>
            <person name="Krajaejun T."/>
        </authorList>
    </citation>
    <scope>NUCLEOTIDE SEQUENCE</scope>
    <source>
        <strain evidence="1">Pi057C3</strain>
    </source>
</reference>
<gene>
    <name evidence="1" type="ORF">P43SY_006767</name>
</gene>
<accession>A0AAD5LTG6</accession>
<dbReference type="Proteomes" id="UP001209570">
    <property type="component" value="Unassembled WGS sequence"/>
</dbReference>
<proteinExistence type="predicted"/>
<dbReference type="AlphaFoldDB" id="A0AAD5LTG6"/>
<evidence type="ECO:0008006" key="3">
    <source>
        <dbReference type="Google" id="ProtNLM"/>
    </source>
</evidence>
<dbReference type="SUPFAM" id="SSF47072">
    <property type="entry name" value="Cysteine alpha-hairpin motif"/>
    <property type="match status" value="1"/>
</dbReference>
<protein>
    <recommendedName>
        <fullName evidence="3">CHCH domain-containing protein</fullName>
    </recommendedName>
</protein>
<dbReference type="EMBL" id="JAKCXM010000005">
    <property type="protein sequence ID" value="KAJ0409270.1"/>
    <property type="molecule type" value="Genomic_DNA"/>
</dbReference>
<dbReference type="InterPro" id="IPR009069">
    <property type="entry name" value="Cys_alpha_HP_mot_SF"/>
</dbReference>
<dbReference type="PROSITE" id="PS51808">
    <property type="entry name" value="CHCH"/>
    <property type="match status" value="1"/>
</dbReference>
<sequence length="78" mass="8941">MPNKECLTCKPGDATYHQSAVENTGCEDTYQRVDECMKKHNGRVSACSEEWTAFRKCHEQFKAQQAKRKEDNQSKQAA</sequence>
<organism evidence="1 2">
    <name type="scientific">Pythium insidiosum</name>
    <name type="common">Pythiosis disease agent</name>
    <dbReference type="NCBI Taxonomy" id="114742"/>
    <lineage>
        <taxon>Eukaryota</taxon>
        <taxon>Sar</taxon>
        <taxon>Stramenopiles</taxon>
        <taxon>Oomycota</taxon>
        <taxon>Peronosporomycetes</taxon>
        <taxon>Pythiales</taxon>
        <taxon>Pythiaceae</taxon>
        <taxon>Pythium</taxon>
    </lineage>
</organism>
<keyword evidence="2" id="KW-1185">Reference proteome</keyword>
<dbReference type="Gene3D" id="1.10.287.2900">
    <property type="match status" value="1"/>
</dbReference>
<name>A0AAD5LTG6_PYTIN</name>
<evidence type="ECO:0000313" key="1">
    <source>
        <dbReference type="EMBL" id="KAJ0409270.1"/>
    </source>
</evidence>